<keyword evidence="11" id="KW-1185">Reference proteome</keyword>
<dbReference type="SUPFAM" id="SSF52402">
    <property type="entry name" value="Adenine nucleotide alpha hydrolases-like"/>
    <property type="match status" value="1"/>
</dbReference>
<evidence type="ECO:0000256" key="5">
    <source>
        <dbReference type="ARBA" id="ARBA00022982"/>
    </source>
</evidence>
<evidence type="ECO:0000256" key="8">
    <source>
        <dbReference type="ARBA" id="ARBA00049933"/>
    </source>
</evidence>
<dbReference type="Gene3D" id="3.20.20.150">
    <property type="entry name" value="Divalent-metal-dependent TIM barrel enzymes"/>
    <property type="match status" value="1"/>
</dbReference>
<name>A0A562MHD7_9HYPH</name>
<evidence type="ECO:0000256" key="4">
    <source>
        <dbReference type="ARBA" id="ARBA00022448"/>
    </source>
</evidence>
<keyword evidence="4" id="KW-0813">Transport</keyword>
<protein>
    <recommendedName>
        <fullName evidence="3">Electron transfer flavoprotein subunit beta</fullName>
    </recommendedName>
    <alternativeName>
        <fullName evidence="7">Electron transfer flavoprotein small subunit</fullName>
    </alternativeName>
</protein>
<dbReference type="Pfam" id="PF01261">
    <property type="entry name" value="AP_endonuc_2"/>
    <property type="match status" value="1"/>
</dbReference>
<dbReference type="FunFam" id="3.40.50.620:FF:000011">
    <property type="entry name" value="Electron transfer flavoprotein subunit beta"/>
    <property type="match status" value="1"/>
</dbReference>
<comment type="caution">
    <text evidence="10">The sequence shown here is derived from an EMBL/GenBank/DDBJ whole genome shotgun (WGS) entry which is preliminary data.</text>
</comment>
<evidence type="ECO:0000256" key="7">
    <source>
        <dbReference type="ARBA" id="ARBA00042002"/>
    </source>
</evidence>
<comment type="similarity">
    <text evidence="1">Belongs to the ETF beta-subunit/FixA family.</text>
</comment>
<dbReference type="CDD" id="cd01714">
    <property type="entry name" value="ETF_beta"/>
    <property type="match status" value="1"/>
</dbReference>
<reference evidence="10 11" key="1">
    <citation type="journal article" date="2015" name="Stand. Genomic Sci.">
        <title>Genomic Encyclopedia of Bacterial and Archaeal Type Strains, Phase III: the genomes of soil and plant-associated and newly described type strains.</title>
        <authorList>
            <person name="Whitman W.B."/>
            <person name="Woyke T."/>
            <person name="Klenk H.P."/>
            <person name="Zhou Y."/>
            <person name="Lilburn T.G."/>
            <person name="Beck B.J."/>
            <person name="De Vos P."/>
            <person name="Vandamme P."/>
            <person name="Eisen J.A."/>
            <person name="Garrity G."/>
            <person name="Hugenholtz P."/>
            <person name="Kyrpides N.C."/>
        </authorList>
    </citation>
    <scope>NUCLEOTIDE SEQUENCE [LARGE SCALE GENOMIC DNA]</scope>
    <source>
        <strain evidence="10 11">CGMCC 1.2546</strain>
    </source>
</reference>
<comment type="cofactor">
    <cofactor evidence="8">
        <name>AMP</name>
        <dbReference type="ChEBI" id="CHEBI:456215"/>
    </cofactor>
</comment>
<evidence type="ECO:0000256" key="6">
    <source>
        <dbReference type="ARBA" id="ARBA00025649"/>
    </source>
</evidence>
<evidence type="ECO:0000256" key="2">
    <source>
        <dbReference type="ARBA" id="ARBA00011355"/>
    </source>
</evidence>
<dbReference type="InterPro" id="IPR014730">
    <property type="entry name" value="ETF_a/b_N"/>
</dbReference>
<dbReference type="AlphaFoldDB" id="A0A562MHD7"/>
<dbReference type="PROSITE" id="PS01065">
    <property type="entry name" value="ETF_BETA"/>
    <property type="match status" value="1"/>
</dbReference>
<comment type="function">
    <text evidence="6">The electron transfer flavoprotein serves as a specific electron acceptor for other dehydrogenases. It transfers the electrons to the main respiratory chain via ETF-ubiquinone oxidoreductase (ETF dehydrogenase).</text>
</comment>
<evidence type="ECO:0000313" key="10">
    <source>
        <dbReference type="EMBL" id="TWI19296.1"/>
    </source>
</evidence>
<dbReference type="SUPFAM" id="SSF51658">
    <property type="entry name" value="Xylose isomerase-like"/>
    <property type="match status" value="1"/>
</dbReference>
<evidence type="ECO:0000259" key="9">
    <source>
        <dbReference type="SMART" id="SM00893"/>
    </source>
</evidence>
<dbReference type="InterPro" id="IPR012255">
    <property type="entry name" value="ETF_b"/>
</dbReference>
<proteinExistence type="inferred from homology"/>
<dbReference type="GO" id="GO:0046395">
    <property type="term" value="P:carboxylic acid catabolic process"/>
    <property type="evidence" value="ECO:0007669"/>
    <property type="project" value="UniProtKB-ARBA"/>
</dbReference>
<evidence type="ECO:0000256" key="1">
    <source>
        <dbReference type="ARBA" id="ARBA00007557"/>
    </source>
</evidence>
<dbReference type="PANTHER" id="PTHR21294">
    <property type="entry name" value="ELECTRON TRANSFER FLAVOPROTEIN BETA-SUBUNIT"/>
    <property type="match status" value="1"/>
</dbReference>
<evidence type="ECO:0000313" key="11">
    <source>
        <dbReference type="Proteomes" id="UP000317122"/>
    </source>
</evidence>
<dbReference type="Gene3D" id="3.40.50.620">
    <property type="entry name" value="HUPs"/>
    <property type="match status" value="1"/>
</dbReference>
<dbReference type="Proteomes" id="UP000317122">
    <property type="component" value="Unassembled WGS sequence"/>
</dbReference>
<sequence length="541" mass="58021">MRDFSRDHSSLALNTASLGHNLEGQGAGWSPERIIDACAERGFGSIVFWRREIGSRAIEIGERARAAGLSVAGLCRTPFVVGTEAVDREAVIDGAKASIDMAAGLGATVLTIVVGGVHPGTKGVSESLKIVADRVWEIAPYAAARNVKLALEPLNPVYAGNRSCLTTLRDAVDLCDAVAAPNLGIAVDVYHVWWDSEIETQLQRAGPDRLFGYHLCDWLADTRDVLLDRGMMGDGVADLKAIRDSVEGAGYAGPCEVEIFSANNWWKRDPGEVLDVMSSGFARFADDFRENSMKILVPVKRVVDYNVKVRVKSDGSGVELANVKMSMNPFDEISVEEALRLKEAGKAEEVVVVSIGPAKAEETLRTALAMGADRAILVETDDQVEPLAVAKILKGVAEAEQPGLVIVGKQAIDDDCNQTGQMLSALLGWAQATFASKIEIGGDKAQVTREVDGGLQTIDVKLPAVVTTDLRLNEPRYASLPNIMKAKKKPLDKKSPADFGVDTSPRLKVLKTEEPAGRNAGVKVKSVAELVDKLKNEAGVL</sequence>
<dbReference type="EMBL" id="VLKT01000084">
    <property type="protein sequence ID" value="TWI19296.1"/>
    <property type="molecule type" value="Genomic_DNA"/>
</dbReference>
<dbReference type="GO" id="GO:0009055">
    <property type="term" value="F:electron transfer activity"/>
    <property type="evidence" value="ECO:0007669"/>
    <property type="project" value="InterPro"/>
</dbReference>
<dbReference type="Pfam" id="PF01012">
    <property type="entry name" value="ETF"/>
    <property type="match status" value="1"/>
</dbReference>
<organism evidence="10 11">
    <name type="scientific">Mesorhizobium tianshanense</name>
    <dbReference type="NCBI Taxonomy" id="39844"/>
    <lineage>
        <taxon>Bacteria</taxon>
        <taxon>Pseudomonadati</taxon>
        <taxon>Pseudomonadota</taxon>
        <taxon>Alphaproteobacteria</taxon>
        <taxon>Hyphomicrobiales</taxon>
        <taxon>Phyllobacteriaceae</taxon>
        <taxon>Mesorhizobium</taxon>
    </lineage>
</organism>
<accession>A0A562MHD7</accession>
<dbReference type="InterPro" id="IPR000049">
    <property type="entry name" value="ET-Flavoprotein_bsu_CS"/>
</dbReference>
<dbReference type="InterPro" id="IPR036237">
    <property type="entry name" value="Xyl_isomerase-like_sf"/>
</dbReference>
<gene>
    <name evidence="10" type="ORF">IQ26_07133</name>
</gene>
<dbReference type="InterPro" id="IPR033948">
    <property type="entry name" value="ETF_beta_N"/>
</dbReference>
<feature type="domain" description="Electron transfer flavoprotein alpha/beta-subunit N-terminal" evidence="9">
    <location>
        <begin position="315"/>
        <end position="503"/>
    </location>
</feature>
<dbReference type="InterPro" id="IPR014729">
    <property type="entry name" value="Rossmann-like_a/b/a_fold"/>
</dbReference>
<comment type="subunit">
    <text evidence="2">Heterodimer of an alpha and a beta subunit.</text>
</comment>
<evidence type="ECO:0000256" key="3">
    <source>
        <dbReference type="ARBA" id="ARBA00016797"/>
    </source>
</evidence>
<dbReference type="SMART" id="SM00893">
    <property type="entry name" value="ETF"/>
    <property type="match status" value="1"/>
</dbReference>
<dbReference type="PANTHER" id="PTHR21294:SF8">
    <property type="entry name" value="ELECTRON TRANSFER FLAVOPROTEIN SUBUNIT BETA"/>
    <property type="match status" value="1"/>
</dbReference>
<keyword evidence="5" id="KW-0249">Electron transport</keyword>
<dbReference type="InterPro" id="IPR013022">
    <property type="entry name" value="Xyl_isomerase-like_TIM-brl"/>
</dbReference>